<reference evidence="2" key="1">
    <citation type="journal article" date="2023" name="Front. Plant Sci.">
        <title>Chromosomal-level genome assembly of Melastoma candidum provides insights into trichome evolution.</title>
        <authorList>
            <person name="Zhong Y."/>
            <person name="Wu W."/>
            <person name="Sun C."/>
            <person name="Zou P."/>
            <person name="Liu Y."/>
            <person name="Dai S."/>
            <person name="Zhou R."/>
        </authorList>
    </citation>
    <scope>NUCLEOTIDE SEQUENCE [LARGE SCALE GENOMIC DNA]</scope>
</reference>
<organism evidence="1 2">
    <name type="scientific">Melastoma candidum</name>
    <dbReference type="NCBI Taxonomy" id="119954"/>
    <lineage>
        <taxon>Eukaryota</taxon>
        <taxon>Viridiplantae</taxon>
        <taxon>Streptophyta</taxon>
        <taxon>Embryophyta</taxon>
        <taxon>Tracheophyta</taxon>
        <taxon>Spermatophyta</taxon>
        <taxon>Magnoliopsida</taxon>
        <taxon>eudicotyledons</taxon>
        <taxon>Gunneridae</taxon>
        <taxon>Pentapetalae</taxon>
        <taxon>rosids</taxon>
        <taxon>malvids</taxon>
        <taxon>Myrtales</taxon>
        <taxon>Melastomataceae</taxon>
        <taxon>Melastomatoideae</taxon>
        <taxon>Melastomateae</taxon>
        <taxon>Melastoma</taxon>
    </lineage>
</organism>
<accession>A0ACB9NUY6</accession>
<name>A0ACB9NUY6_9MYRT</name>
<gene>
    <name evidence="1" type="ORF">MLD38_023699</name>
</gene>
<proteinExistence type="predicted"/>
<keyword evidence="2" id="KW-1185">Reference proteome</keyword>
<evidence type="ECO:0000313" key="1">
    <source>
        <dbReference type="EMBL" id="KAI4338671.1"/>
    </source>
</evidence>
<dbReference type="Proteomes" id="UP001057402">
    <property type="component" value="Chromosome 7"/>
</dbReference>
<evidence type="ECO:0000313" key="2">
    <source>
        <dbReference type="Proteomes" id="UP001057402"/>
    </source>
</evidence>
<comment type="caution">
    <text evidence="1">The sequence shown here is derived from an EMBL/GenBank/DDBJ whole genome shotgun (WGS) entry which is preliminary data.</text>
</comment>
<sequence length="146" mass="15903">MGYRYRFEGRLGRRGSTAARSENVGEMWIRHHQTWGRRGEADAEGGVVAASGLGWAGESGLATVEVGEEGGQVRTYREWAVAVVGTGLGVCRRGASRRSGRGAALGLELPWRVWLPEKEVRREECRPASGKGVRTGEAVDLPWLVL</sequence>
<protein>
    <submittedName>
        <fullName evidence="1">Uncharacterized protein</fullName>
    </submittedName>
</protein>
<dbReference type="EMBL" id="CM042886">
    <property type="protein sequence ID" value="KAI4338671.1"/>
    <property type="molecule type" value="Genomic_DNA"/>
</dbReference>